<reference evidence="1 2" key="1">
    <citation type="submission" date="2024-01" db="EMBL/GenBank/DDBJ databases">
        <title>Novel lytic viruses for Xanthomonas sp. and Stenotrophomonas maltophilia.</title>
        <authorList>
            <person name="Petrzik K."/>
            <person name="Brazdova S."/>
            <person name="Sovova L."/>
            <person name="Neoralova M."/>
        </authorList>
    </citation>
    <scope>NUCLEOTIDE SEQUENCE [LARGE SCALE GENOMIC DNA]</scope>
</reference>
<sequence length="108" mass="13023">MAWAYLLWVWLRLKYDALRLRLRRFRAEWNGQHYIVLLGYGHQTCWPAFNTGRSNWIKLHDPSVFSDPVHGQAPHHTYSDALDIFRERYGDAPWSRIYNTKTREYISP</sequence>
<dbReference type="Proteomes" id="UP001386178">
    <property type="component" value="Segment"/>
</dbReference>
<protein>
    <submittedName>
        <fullName evidence="1">Uncharacterized protein</fullName>
    </submittedName>
</protein>
<keyword evidence="2" id="KW-1185">Reference proteome</keyword>
<proteinExistence type="predicted"/>
<dbReference type="EMBL" id="PP079414">
    <property type="protein sequence ID" value="WWO60230.1"/>
    <property type="molecule type" value="Genomic_DNA"/>
</dbReference>
<evidence type="ECO:0000313" key="2">
    <source>
        <dbReference type="Proteomes" id="UP001386178"/>
    </source>
</evidence>
<organism evidence="1 2">
    <name type="scientific">Xanthomonas phage SB3</name>
    <dbReference type="NCBI Taxonomy" id="3117472"/>
    <lineage>
        <taxon>Viruses</taxon>
        <taxon>Duplodnaviria</taxon>
        <taxon>Heunggongvirae</taxon>
        <taxon>Uroviricota</taxon>
        <taxon>Caudoviricetes</taxon>
        <taxon>Autographivirales</taxon>
        <taxon>Autonotataviridae</taxon>
        <taxon>Euvesivirus</taxon>
        <taxon>Euvesivirus SB3</taxon>
    </lineage>
</organism>
<name>A0ABZ2GVG5_9CAUD</name>
<evidence type="ECO:0000313" key="1">
    <source>
        <dbReference type="EMBL" id="WWO60230.1"/>
    </source>
</evidence>
<accession>A0ABZ2GVG5</accession>